<dbReference type="SMART" id="SM00028">
    <property type="entry name" value="TPR"/>
    <property type="match status" value="4"/>
</dbReference>
<dbReference type="PROSITE" id="PS51257">
    <property type="entry name" value="PROKAR_LIPOPROTEIN"/>
    <property type="match status" value="1"/>
</dbReference>
<dbReference type="Proteomes" id="UP001236500">
    <property type="component" value="Chromosome"/>
</dbReference>
<dbReference type="EMBL" id="CP118605">
    <property type="protein sequence ID" value="WGL15603.1"/>
    <property type="molecule type" value="Genomic_DNA"/>
</dbReference>
<evidence type="ECO:0000313" key="3">
    <source>
        <dbReference type="EMBL" id="WGL15603.1"/>
    </source>
</evidence>
<feature type="chain" id="PRO_5045819477" evidence="2">
    <location>
        <begin position="27"/>
        <end position="217"/>
    </location>
</feature>
<keyword evidence="4" id="KW-1185">Reference proteome</keyword>
<dbReference type="Pfam" id="PF13424">
    <property type="entry name" value="TPR_12"/>
    <property type="match status" value="1"/>
</dbReference>
<accession>A0ABY8NDT9</accession>
<keyword evidence="2" id="KW-0732">Signal</keyword>
<keyword evidence="1" id="KW-0802">TPR repeat</keyword>
<dbReference type="Pfam" id="PF13432">
    <property type="entry name" value="TPR_16"/>
    <property type="match status" value="1"/>
</dbReference>
<dbReference type="InterPro" id="IPR019734">
    <property type="entry name" value="TPR_rpt"/>
</dbReference>
<evidence type="ECO:0000256" key="1">
    <source>
        <dbReference type="PROSITE-ProRule" id="PRU00339"/>
    </source>
</evidence>
<feature type="repeat" description="TPR" evidence="1">
    <location>
        <begin position="134"/>
        <end position="167"/>
    </location>
</feature>
<dbReference type="InterPro" id="IPR052943">
    <property type="entry name" value="TMTC_O-mannosyl-trnsfr"/>
</dbReference>
<dbReference type="Gene3D" id="1.25.40.10">
    <property type="entry name" value="Tetratricopeptide repeat domain"/>
    <property type="match status" value="1"/>
</dbReference>
<dbReference type="SUPFAM" id="SSF48452">
    <property type="entry name" value="TPR-like"/>
    <property type="match status" value="1"/>
</dbReference>
<name>A0ABY8NDT9_9GAMM</name>
<evidence type="ECO:0000313" key="4">
    <source>
        <dbReference type="Proteomes" id="UP001236500"/>
    </source>
</evidence>
<proteinExistence type="predicted"/>
<organism evidence="3 4">
    <name type="scientific">Microbulbifer bruguierae</name>
    <dbReference type="NCBI Taxonomy" id="3029061"/>
    <lineage>
        <taxon>Bacteria</taxon>
        <taxon>Pseudomonadati</taxon>
        <taxon>Pseudomonadota</taxon>
        <taxon>Gammaproteobacteria</taxon>
        <taxon>Cellvibrionales</taxon>
        <taxon>Microbulbiferaceae</taxon>
        <taxon>Microbulbifer</taxon>
    </lineage>
</organism>
<dbReference type="PANTHER" id="PTHR44809">
    <property type="match status" value="1"/>
</dbReference>
<protein>
    <submittedName>
        <fullName evidence="3">Tetratricopeptide repeat protein</fullName>
    </submittedName>
</protein>
<reference evidence="3 4" key="1">
    <citation type="submission" date="2023-02" db="EMBL/GenBank/DDBJ databases">
        <title>Description and genomic characterization of Microbulbifer bruguierae sp. nov., isolated from the sediment of mangrove plant Bruguiera sexangula.</title>
        <authorList>
            <person name="Long M."/>
        </authorList>
    </citation>
    <scope>NUCLEOTIDE SEQUENCE [LARGE SCALE GENOMIC DNA]</scope>
    <source>
        <strain evidence="3 4">H12</strain>
    </source>
</reference>
<evidence type="ECO:0000256" key="2">
    <source>
        <dbReference type="SAM" id="SignalP"/>
    </source>
</evidence>
<feature type="signal peptide" evidence="2">
    <location>
        <begin position="1"/>
        <end position="26"/>
    </location>
</feature>
<dbReference type="InterPro" id="IPR011990">
    <property type="entry name" value="TPR-like_helical_dom_sf"/>
</dbReference>
<dbReference type="PROSITE" id="PS50005">
    <property type="entry name" value="TPR"/>
    <property type="match status" value="1"/>
</dbReference>
<sequence length="217" mass="23988">MRLTDKQFFKYFCSVAALAIVLAGCAGNPRSPEPATTAGHTVDENGKRIASPNPYLTAAGDVPAAAQQALGRAHGFFAQQQFAAAERELQQVVTQWPQLSGAWLNLAKVQLKLNQPKQAEASLQHSVTANANNVFAWNSLGVLMRDLGRFEEARGAYENALALWPDFAIAHRNLGILFDLYLHQPEQALHHYREARALASEDDRVLAGWIMDLERRL</sequence>
<dbReference type="RefSeq" id="WP_280318567.1">
    <property type="nucleotide sequence ID" value="NZ_CP118605.1"/>
</dbReference>
<dbReference type="PANTHER" id="PTHR44809:SF1">
    <property type="entry name" value="PROTEIN O-MANNOSYL-TRANSFERASE TMTC1"/>
    <property type="match status" value="1"/>
</dbReference>
<gene>
    <name evidence="3" type="ORF">PVT68_12575</name>
</gene>